<feature type="compositionally biased region" description="Basic residues" evidence="1">
    <location>
        <begin position="1"/>
        <end position="17"/>
    </location>
</feature>
<keyword evidence="3" id="KW-1185">Reference proteome</keyword>
<dbReference type="Proteomes" id="UP001642360">
    <property type="component" value="Unassembled WGS sequence"/>
</dbReference>
<gene>
    <name evidence="2" type="ORF">ILEXP_LOCUS4525</name>
</gene>
<comment type="caution">
    <text evidence="2">The sequence shown here is derived from an EMBL/GenBank/DDBJ whole genome shotgun (WGS) entry which is preliminary data.</text>
</comment>
<dbReference type="AlphaFoldDB" id="A0ABC8QXN3"/>
<protein>
    <submittedName>
        <fullName evidence="2">Uncharacterized protein</fullName>
    </submittedName>
</protein>
<evidence type="ECO:0000313" key="2">
    <source>
        <dbReference type="EMBL" id="CAK9137504.1"/>
    </source>
</evidence>
<proteinExistence type="predicted"/>
<dbReference type="EMBL" id="CAUOFW020000824">
    <property type="protein sequence ID" value="CAK9137504.1"/>
    <property type="molecule type" value="Genomic_DNA"/>
</dbReference>
<name>A0ABC8QXN3_9AQUA</name>
<organism evidence="2 3">
    <name type="scientific">Ilex paraguariensis</name>
    <name type="common">yerba mate</name>
    <dbReference type="NCBI Taxonomy" id="185542"/>
    <lineage>
        <taxon>Eukaryota</taxon>
        <taxon>Viridiplantae</taxon>
        <taxon>Streptophyta</taxon>
        <taxon>Embryophyta</taxon>
        <taxon>Tracheophyta</taxon>
        <taxon>Spermatophyta</taxon>
        <taxon>Magnoliopsida</taxon>
        <taxon>eudicotyledons</taxon>
        <taxon>Gunneridae</taxon>
        <taxon>Pentapetalae</taxon>
        <taxon>asterids</taxon>
        <taxon>campanulids</taxon>
        <taxon>Aquifoliales</taxon>
        <taxon>Aquifoliaceae</taxon>
        <taxon>Ilex</taxon>
    </lineage>
</organism>
<reference evidence="2 3" key="1">
    <citation type="submission" date="2024-02" db="EMBL/GenBank/DDBJ databases">
        <authorList>
            <person name="Vignale AGUSTIN F."/>
            <person name="Sosa J E."/>
            <person name="Modenutti C."/>
        </authorList>
    </citation>
    <scope>NUCLEOTIDE SEQUENCE [LARGE SCALE GENOMIC DNA]</scope>
</reference>
<feature type="non-terminal residue" evidence="2">
    <location>
        <position position="1"/>
    </location>
</feature>
<evidence type="ECO:0000313" key="3">
    <source>
        <dbReference type="Proteomes" id="UP001642360"/>
    </source>
</evidence>
<feature type="non-terminal residue" evidence="2">
    <location>
        <position position="107"/>
    </location>
</feature>
<accession>A0ABC8QXN3</accession>
<sequence>VGQRRLARALKPPTKRARVVEDSPALSPKARAPTFLTIEVITAGVVSINVEVGPARCGPIPGGVEGCNSRCHKSVMASSIGGSFLDDVARGSQAFMELIPSVNLHRS</sequence>
<feature type="region of interest" description="Disordered" evidence="1">
    <location>
        <begin position="1"/>
        <end position="24"/>
    </location>
</feature>
<evidence type="ECO:0000256" key="1">
    <source>
        <dbReference type="SAM" id="MobiDB-lite"/>
    </source>
</evidence>